<accession>A0AAF0V703</accession>
<evidence type="ECO:0000313" key="3">
    <source>
        <dbReference type="Proteomes" id="UP001234989"/>
    </source>
</evidence>
<dbReference type="AlphaFoldDB" id="A0AAF0V703"/>
<feature type="compositionally biased region" description="Low complexity" evidence="1">
    <location>
        <begin position="189"/>
        <end position="202"/>
    </location>
</feature>
<evidence type="ECO:0000256" key="1">
    <source>
        <dbReference type="SAM" id="MobiDB-lite"/>
    </source>
</evidence>
<organism evidence="2 3">
    <name type="scientific">Solanum verrucosum</name>
    <dbReference type="NCBI Taxonomy" id="315347"/>
    <lineage>
        <taxon>Eukaryota</taxon>
        <taxon>Viridiplantae</taxon>
        <taxon>Streptophyta</taxon>
        <taxon>Embryophyta</taxon>
        <taxon>Tracheophyta</taxon>
        <taxon>Spermatophyta</taxon>
        <taxon>Magnoliopsida</taxon>
        <taxon>eudicotyledons</taxon>
        <taxon>Gunneridae</taxon>
        <taxon>Pentapetalae</taxon>
        <taxon>asterids</taxon>
        <taxon>lamiids</taxon>
        <taxon>Solanales</taxon>
        <taxon>Solanaceae</taxon>
        <taxon>Solanoideae</taxon>
        <taxon>Solaneae</taxon>
        <taxon>Solanum</taxon>
    </lineage>
</organism>
<dbReference type="SUPFAM" id="SSF56672">
    <property type="entry name" value="DNA/RNA polymerases"/>
    <property type="match status" value="1"/>
</dbReference>
<feature type="region of interest" description="Disordered" evidence="1">
    <location>
        <begin position="86"/>
        <end position="124"/>
    </location>
</feature>
<dbReference type="Pfam" id="PF03004">
    <property type="entry name" value="Transposase_24"/>
    <property type="match status" value="1"/>
</dbReference>
<sequence>MVIATTFEKRASARLSSWLKKARDTDQCPNWILPHVFDEMCHYWNIDKFKAMFEQAKKTRGSLKGGSLHTRGAKSIGTITREMIMPSKRDFGPPMQTKQRGHPTRRNKNTQEPPISAGPRDCQDLPVTSKVMHVGDMEKVNLASYQLKDITRIWFDQWKPIRGGDAPPLGMRNKMSLFVSWIVPSLKQGRSSGPAPSSTSEPTPRPRNGYKGQKYGSKLQGSVSKWYTPYLGCSKCVDCRNRVIKFQFPNDPVLKWKGSSTLPKVRFISYLKGYLYHVLRVNDYNLKTPSLSSFTIVPEFLEVFLDDLPEVPPNRKIEFGIDNFPNTQDINILPYIMAPPELKDLKEQLKYILDKGFIRPSVFPWVLPSSSYVRKTVHSKCV</sequence>
<feature type="compositionally biased region" description="Basic residues" evidence="1">
    <location>
        <begin position="99"/>
        <end position="108"/>
    </location>
</feature>
<dbReference type="PANTHER" id="PTHR15503:SF45">
    <property type="entry name" value="RNA-DIRECTED DNA POLYMERASE HOMOLOG"/>
    <property type="match status" value="1"/>
</dbReference>
<dbReference type="PANTHER" id="PTHR15503">
    <property type="entry name" value="LDOC1 RELATED"/>
    <property type="match status" value="1"/>
</dbReference>
<dbReference type="InterPro" id="IPR043502">
    <property type="entry name" value="DNA/RNA_pol_sf"/>
</dbReference>
<dbReference type="InterPro" id="IPR032567">
    <property type="entry name" value="RTL1-rel"/>
</dbReference>
<dbReference type="EMBL" id="CP133623">
    <property type="protein sequence ID" value="WMV57921.1"/>
    <property type="molecule type" value="Genomic_DNA"/>
</dbReference>
<name>A0AAF0V703_SOLVR</name>
<reference evidence="2" key="1">
    <citation type="submission" date="2023-08" db="EMBL/GenBank/DDBJ databases">
        <title>A de novo genome assembly of Solanum verrucosum Schlechtendal, a Mexican diploid species geographically isolated from the other diploid A-genome species in potato relatives.</title>
        <authorList>
            <person name="Hosaka K."/>
        </authorList>
    </citation>
    <scope>NUCLEOTIDE SEQUENCE</scope>
    <source>
        <tissue evidence="2">Young leaves</tissue>
    </source>
</reference>
<dbReference type="Gene3D" id="3.10.10.10">
    <property type="entry name" value="HIV Type 1 Reverse Transcriptase, subunit A, domain 1"/>
    <property type="match status" value="1"/>
</dbReference>
<dbReference type="InterPro" id="IPR004252">
    <property type="entry name" value="Probable_transposase_24"/>
</dbReference>
<protein>
    <submittedName>
        <fullName evidence="2">Uncharacterized protein</fullName>
    </submittedName>
</protein>
<evidence type="ECO:0000313" key="2">
    <source>
        <dbReference type="EMBL" id="WMV57921.1"/>
    </source>
</evidence>
<gene>
    <name evidence="2" type="ORF">MTR67_051306</name>
</gene>
<proteinExistence type="predicted"/>
<dbReference type="Proteomes" id="UP001234989">
    <property type="component" value="Chromosome 12"/>
</dbReference>
<feature type="region of interest" description="Disordered" evidence="1">
    <location>
        <begin position="187"/>
        <end position="216"/>
    </location>
</feature>
<keyword evidence="3" id="KW-1185">Reference proteome</keyword>